<dbReference type="STRING" id="1817892.AUK40_02620"/>
<feature type="transmembrane region" description="Helical" evidence="1">
    <location>
        <begin position="34"/>
        <end position="51"/>
    </location>
</feature>
<feature type="transmembrane region" description="Helical" evidence="1">
    <location>
        <begin position="89"/>
        <end position="106"/>
    </location>
</feature>
<comment type="caution">
    <text evidence="2">The sequence shown here is derived from an EMBL/GenBank/DDBJ whole genome shotgun (WGS) entry which is preliminary data.</text>
</comment>
<dbReference type="Proteomes" id="UP000183245">
    <property type="component" value="Unassembled WGS sequence"/>
</dbReference>
<name>A0A1J5IZN7_9BACT</name>
<keyword evidence="1" id="KW-0472">Membrane</keyword>
<feature type="transmembrane region" description="Helical" evidence="1">
    <location>
        <begin position="57"/>
        <end position="77"/>
    </location>
</feature>
<proteinExistence type="predicted"/>
<dbReference type="EMBL" id="MNZT01000048">
    <property type="protein sequence ID" value="OIP97742.1"/>
    <property type="molecule type" value="Genomic_DNA"/>
</dbReference>
<organism evidence="2 3">
    <name type="scientific">Candidatus Wirthbacteria bacterium CG2_30_54_11</name>
    <dbReference type="NCBI Taxonomy" id="1817892"/>
    <lineage>
        <taxon>Bacteria</taxon>
        <taxon>Candidatus Wirthbacteria</taxon>
    </lineage>
</organism>
<feature type="transmembrane region" description="Helical" evidence="1">
    <location>
        <begin position="6"/>
        <end position="22"/>
    </location>
</feature>
<evidence type="ECO:0000256" key="1">
    <source>
        <dbReference type="SAM" id="Phobius"/>
    </source>
</evidence>
<feature type="transmembrane region" description="Helical" evidence="1">
    <location>
        <begin position="168"/>
        <end position="188"/>
    </location>
</feature>
<accession>A0A1J5IZN7</accession>
<reference evidence="2" key="1">
    <citation type="journal article" date="2016" name="Environ. Microbiol.">
        <title>Genomic resolution of a cold subsurface aquifer community provides metabolic insights for novel microbes adapted to high CO concentrations.</title>
        <authorList>
            <person name="Probst A.J."/>
            <person name="Castelle C.J."/>
            <person name="Singh A."/>
            <person name="Brown C.T."/>
            <person name="Anantharaman K."/>
            <person name="Sharon I."/>
            <person name="Hug L.A."/>
            <person name="Burstein D."/>
            <person name="Emerson J.B."/>
            <person name="Thomas B.C."/>
            <person name="Banfield J.F."/>
        </authorList>
    </citation>
    <scope>NUCLEOTIDE SEQUENCE [LARGE SCALE GENOMIC DNA]</scope>
    <source>
        <strain evidence="2">CG2_30_54_11</strain>
    </source>
</reference>
<sequence length="198" mass="22270">MLHYLVIVGATAQLLGILSYIRNTIKGKTRPNRVTWLLWALAPMIGTVAALSDGVRWAILPVFMAGFGPLLVLIASFFNKQSYWQLKPFDYLCGLFSLLAMVLWAITRQPEVAIVFAILSDAFAAIPTLMKSWTHPETESIGPFIGGVLSQSTAFFAIQTWTLTSVAFPSYLVILNLWFIAIMTRYRFTHKKKEQHGR</sequence>
<keyword evidence="1" id="KW-0812">Transmembrane</keyword>
<evidence type="ECO:0000313" key="2">
    <source>
        <dbReference type="EMBL" id="OIP97742.1"/>
    </source>
</evidence>
<dbReference type="AlphaFoldDB" id="A0A1J5IZN7"/>
<evidence type="ECO:0000313" key="3">
    <source>
        <dbReference type="Proteomes" id="UP000183245"/>
    </source>
</evidence>
<protein>
    <submittedName>
        <fullName evidence="2">Uncharacterized protein</fullName>
    </submittedName>
</protein>
<gene>
    <name evidence="2" type="ORF">AUK40_02620</name>
</gene>
<keyword evidence="1" id="KW-1133">Transmembrane helix</keyword>